<accession>A0ABY4AD39</accession>
<proteinExistence type="predicted"/>
<keyword evidence="1" id="KW-0929">Antimicrobial</keyword>
<organism evidence="5 6">
    <name type="scientific">Massilia violaceinigra</name>
    <dbReference type="NCBI Taxonomy" id="2045208"/>
    <lineage>
        <taxon>Bacteria</taxon>
        <taxon>Pseudomonadati</taxon>
        <taxon>Pseudomonadota</taxon>
        <taxon>Betaproteobacteria</taxon>
        <taxon>Burkholderiales</taxon>
        <taxon>Oxalobacteraceae</taxon>
        <taxon>Telluria group</taxon>
        <taxon>Massilia</taxon>
    </lineage>
</organism>
<evidence type="ECO:0000256" key="2">
    <source>
        <dbReference type="ARBA" id="ARBA00022638"/>
    </source>
</evidence>
<dbReference type="EMBL" id="CP063361">
    <property type="protein sequence ID" value="UOD31884.1"/>
    <property type="molecule type" value="Genomic_DNA"/>
</dbReference>
<feature type="domain" description="Pesticin C-terminal" evidence="4">
    <location>
        <begin position="211"/>
        <end position="342"/>
    </location>
</feature>
<evidence type="ECO:0000313" key="5">
    <source>
        <dbReference type="EMBL" id="UOD31884.1"/>
    </source>
</evidence>
<keyword evidence="6" id="KW-1185">Reference proteome</keyword>
<keyword evidence="2" id="KW-0081">Bacteriolytic enzyme</keyword>
<feature type="coiled-coil region" evidence="3">
    <location>
        <begin position="45"/>
        <end position="72"/>
    </location>
</feature>
<evidence type="ECO:0000256" key="3">
    <source>
        <dbReference type="SAM" id="Coils"/>
    </source>
</evidence>
<dbReference type="Pfam" id="PF16754">
    <property type="entry name" value="Pesticin"/>
    <property type="match status" value="1"/>
</dbReference>
<evidence type="ECO:0000256" key="1">
    <source>
        <dbReference type="ARBA" id="ARBA00022529"/>
    </source>
</evidence>
<dbReference type="InterPro" id="IPR031922">
    <property type="entry name" value="Pesticin_C"/>
</dbReference>
<evidence type="ECO:0000259" key="4">
    <source>
        <dbReference type="Pfam" id="PF16754"/>
    </source>
</evidence>
<dbReference type="Gene3D" id="1.10.530.40">
    <property type="match status" value="1"/>
</dbReference>
<protein>
    <recommendedName>
        <fullName evidence="4">Pesticin C-terminal domain-containing protein</fullName>
    </recommendedName>
</protein>
<evidence type="ECO:0000313" key="6">
    <source>
        <dbReference type="Proteomes" id="UP000831532"/>
    </source>
</evidence>
<dbReference type="RefSeq" id="WP_243492968.1">
    <property type="nucleotide sequence ID" value="NZ_CP063361.1"/>
</dbReference>
<keyword evidence="3" id="KW-0175">Coiled coil</keyword>
<sequence>MASKKIEQPPSTLARTVDNLPKADRYELDLEIALIAKAKACQENMEIRKAEIVKLKSQKIELEKRINENKKKKSGSKSKKNRELSQEEIAKIEESEAQRRNDKVTAAEITKKLEIHEGMNKVSCRIRHPGCVEMMNASKIIWPKSIGDEINKRNGTNIDFGQLLNLEGGELTQAYIPWWPYMKNGSPVIDAMKNSSGVWEPRLVGDYSGEPSNRSGVTIGVGIDLGQFDEAGFGRIMKKWNTGEHQISVDELQIINEKIKPYFEKIGAEACAFLRRNPLVLSEKETHFLDMVSQNAAVNDTLSKYNAWLKSHKNVNGIAFTELTKEQQTALLSHTYQYGTPKNDMLRAILENDASQIPKIRERDYLFKAMSKD</sequence>
<dbReference type="InterPro" id="IPR023347">
    <property type="entry name" value="Lysozyme_dom_sf"/>
</dbReference>
<name>A0ABY4AD39_9BURK</name>
<reference evidence="5 6" key="1">
    <citation type="submission" date="2020-10" db="EMBL/GenBank/DDBJ databases">
        <title>Genome analysis of Massilia species.</title>
        <authorList>
            <person name="Jung D.-H."/>
        </authorList>
    </citation>
    <scope>NUCLEOTIDE SEQUENCE [LARGE SCALE GENOMIC DNA]</scope>
    <source>
        <strain evidence="6">sipir</strain>
    </source>
</reference>
<dbReference type="Proteomes" id="UP000831532">
    <property type="component" value="Chromosome"/>
</dbReference>
<gene>
    <name evidence="5" type="ORF">INH39_09535</name>
</gene>